<proteinExistence type="predicted"/>
<dbReference type="AlphaFoldDB" id="A0A2S0HWM6"/>
<dbReference type="InterPro" id="IPR005128">
    <property type="entry name" value="Acetolactate_a_deCO2ase"/>
</dbReference>
<dbReference type="OrthoDB" id="824310at2"/>
<dbReference type="KEGG" id="aue:C5O00_07845"/>
<dbReference type="UniPathway" id="UPA00626">
    <property type="reaction ID" value="UER00678"/>
</dbReference>
<dbReference type="GO" id="GO:0047605">
    <property type="term" value="F:acetolactate decarboxylase activity"/>
    <property type="evidence" value="ECO:0007669"/>
    <property type="project" value="InterPro"/>
</dbReference>
<keyword evidence="2" id="KW-1185">Reference proteome</keyword>
<dbReference type="RefSeq" id="WP_105216332.1">
    <property type="nucleotide sequence ID" value="NZ_CP027062.1"/>
</dbReference>
<dbReference type="EMBL" id="CP027062">
    <property type="protein sequence ID" value="AVI51091.1"/>
    <property type="molecule type" value="Genomic_DNA"/>
</dbReference>
<accession>A0A2S0HWM6</accession>
<organism evidence="1 2">
    <name type="scientific">Pukyongia salina</name>
    <dbReference type="NCBI Taxonomy" id="2094025"/>
    <lineage>
        <taxon>Bacteria</taxon>
        <taxon>Pseudomonadati</taxon>
        <taxon>Bacteroidota</taxon>
        <taxon>Flavobacteriia</taxon>
        <taxon>Flavobacteriales</taxon>
        <taxon>Flavobacteriaceae</taxon>
        <taxon>Pukyongia</taxon>
    </lineage>
</organism>
<evidence type="ECO:0000313" key="1">
    <source>
        <dbReference type="EMBL" id="AVI51091.1"/>
    </source>
</evidence>
<dbReference type="GO" id="GO:0045151">
    <property type="term" value="P:acetoin biosynthetic process"/>
    <property type="evidence" value="ECO:0007669"/>
    <property type="project" value="InterPro"/>
</dbReference>
<dbReference type="PROSITE" id="PS51257">
    <property type="entry name" value="PROKAR_LIPOPROTEIN"/>
    <property type="match status" value="1"/>
</dbReference>
<protein>
    <submittedName>
        <fullName evidence="1">Decarboxylase</fullName>
    </submittedName>
</protein>
<name>A0A2S0HWM6_9FLAO</name>
<gene>
    <name evidence="1" type="ORF">C5O00_07845</name>
</gene>
<sequence length="240" mass="26973">MKILIAISTVAILTFQGCNQQTNNTVKGVQYAGALQEIMGGNLDASITLKELQETPDLYALGAAEGLKGEIQIFNSKPYVSKVTPEQLVVENDFTSNAALLVYAQVPEWQEVSIPKAILTLKQFEDFLEYTALKAEIDTSKPFPFMIEGHIRKINWHVVNWNENNVNHSREAHMASGLNGIVVEENVEIIGFYSKDHKGVFTHHNANWHMHFRAKDQNLAGHLDDLLLGEYMTLKLPKQL</sequence>
<dbReference type="SUPFAM" id="SSF117856">
    <property type="entry name" value="AF0104/ALDC/Ptd012-like"/>
    <property type="match status" value="1"/>
</dbReference>
<reference evidence="1 2" key="1">
    <citation type="submission" date="2018-02" db="EMBL/GenBank/DDBJ databases">
        <title>Genomic analysis of the strain RR4-38 isolated from a seawater recirculating aquaculture system.</title>
        <authorList>
            <person name="Kim Y.-S."/>
            <person name="Jang Y.H."/>
            <person name="Kim K.-H."/>
        </authorList>
    </citation>
    <scope>NUCLEOTIDE SEQUENCE [LARGE SCALE GENOMIC DNA]</scope>
    <source>
        <strain evidence="1 2">RR4-38</strain>
    </source>
</reference>
<dbReference type="Gene3D" id="3.30.1330.80">
    <property type="entry name" value="Hypothetical protein, similar to alpha- acetolactate decarboxylase, domain 2"/>
    <property type="match status" value="1"/>
</dbReference>
<dbReference type="Proteomes" id="UP000238442">
    <property type="component" value="Chromosome"/>
</dbReference>
<dbReference type="Pfam" id="PF03306">
    <property type="entry name" value="AAL_decarboxy"/>
    <property type="match status" value="1"/>
</dbReference>
<evidence type="ECO:0000313" key="2">
    <source>
        <dbReference type="Proteomes" id="UP000238442"/>
    </source>
</evidence>